<dbReference type="EMBL" id="KJ708765">
    <property type="protein sequence ID" value="AIB08213.1"/>
    <property type="molecule type" value="Genomic_DNA"/>
</dbReference>
<reference evidence="1" key="1">
    <citation type="journal article" date="2014" name="Sci. Rep.">
        <title>Minimally destructive sampling of type specimens of Pyropia (Bangiales, Rhodophyta) recovers complete plastid and mitochondrial genomes.</title>
        <authorList>
            <person name="Hughey J.R."/>
            <person name="Gabrielson P.W."/>
            <person name="Rohmer L."/>
            <person name="Tortolani J."/>
            <person name="Silva M."/>
            <person name="Miller K.A."/>
            <person name="Young J.D."/>
            <person name="Martell C."/>
            <person name="Ruediger E."/>
        </authorList>
    </citation>
    <scope>NUCLEOTIDE SEQUENCE</scope>
</reference>
<accession>A0A060D7Y6</accession>
<dbReference type="GeneID" id="19592291"/>
<gene>
    <name evidence="1" type="primary">orf169</name>
</gene>
<dbReference type="RefSeq" id="YP_009040935.1">
    <property type="nucleotide sequence ID" value="NC_024289.1"/>
</dbReference>
<organism evidence="1">
    <name type="scientific">Pyropia kanakaensis</name>
    <dbReference type="NCBI Taxonomy" id="139729"/>
    <lineage>
        <taxon>Eukaryota</taxon>
        <taxon>Rhodophyta</taxon>
        <taxon>Bangiophyceae</taxon>
        <taxon>Bangiales</taxon>
        <taxon>Bangiaceae</taxon>
        <taxon>Pyropia</taxon>
    </lineage>
</organism>
<dbReference type="AlphaFoldDB" id="A0A060D7Y6"/>
<evidence type="ECO:0000313" key="1">
    <source>
        <dbReference type="EMBL" id="AIB08213.1"/>
    </source>
</evidence>
<protein>
    <submittedName>
        <fullName evidence="1">Uncharacterized protein</fullName>
    </submittedName>
</protein>
<name>A0A060D7Y6_9RHOD</name>
<sequence length="192" mass="22192">MLTKHEVIGSSPIVSIKNKNMRSRILCYQKNVATYDFLTQFIVQNSKKTPTFSFSEIQIKNLRTNDTKQVCLNLVSIQLVGNNHVLCKSQKDILNLSLKSIGNHAYFVLENVVLLFYKNKLQKPFLSQNKLRVRGKNFINIVEYFTLDSKLLNFLENTSNKHLKIILSFQICNSKDTMTTLYFLKSLGFPCE</sequence>
<proteinExistence type="predicted"/>
<keyword evidence="1" id="KW-0496">Mitochondrion</keyword>
<geneLocation type="mitochondrion" evidence="1"/>